<sequence length="624" mass="67336">MKAATFLMAAAMISISANTVNAYSGSWNIIGNSSTVCIILALLPGNRLLCTERPHVTPYVRNPYTFDPVSGNGELTCELDLNVYPLVSTLTHIPTSPFCGGPVQMADGSVIIAGGDYSTINNAFTNAIYVGNGLNTVRRYHASCDSPSGGPPCPVGYWEPMFEMATSRWYPTAISLPDGSAMIVGGVNTNLDLHHVNASTNSPSYEYTSQKPTGAISLTNLNTTFPFNTFPASFLLPSGRVFVHSGTDSSLITPSTDTVDYATIPRLDPDNVRPLIYPYSPTMVILPMTIANNYSFTAMLCGGVKRANSSVAEYVPDDNDLYANEACWTIQPDSPNPTWTKVDPLPQGRVMPDAVLMPDGKIAYLNGGAYGYAGGSAGFGVARYPVHGIDIFDPLQPSGSRWTRGPNATVDRLYHSTAVLMPDGRVVAAGSEEQNWNDVYQFGIQNITADGEIYSNCAFYVNCTDPFEYRIEAYSPAYLDPRFLSSNTPAPVITSAPKIITHGSTFYIGLSTNPFDVNMVSFIRYSAVTHNTNTDQRFIELRILSKNGTHIQVQLPSNPNLAPPGNWMLFCLSSGRPGVAATVLLQTGSPQLVAALQYSRSIRLDASIISTVSLVLASLAYLMI</sequence>
<dbReference type="Gene3D" id="2.60.40.10">
    <property type="entry name" value="Immunoglobulins"/>
    <property type="match status" value="1"/>
</dbReference>
<dbReference type="PANTHER" id="PTHR32208">
    <property type="entry name" value="SECRETED PROTEIN-RELATED"/>
    <property type="match status" value="1"/>
</dbReference>
<dbReference type="InterPro" id="IPR037293">
    <property type="entry name" value="Gal_Oxidase_central_sf"/>
</dbReference>
<feature type="domain" description="Glyoxal oxidase N-terminal" evidence="3">
    <location>
        <begin position="132"/>
        <end position="443"/>
    </location>
</feature>
<feature type="chain" id="PRO_5021208126" description="Galactose oxidase-like Early set domain-containing protein" evidence="2">
    <location>
        <begin position="23"/>
        <end position="624"/>
    </location>
</feature>
<organism evidence="5 6">
    <name type="scientific">Synchytrium microbalum</name>
    <dbReference type="NCBI Taxonomy" id="1806994"/>
    <lineage>
        <taxon>Eukaryota</taxon>
        <taxon>Fungi</taxon>
        <taxon>Fungi incertae sedis</taxon>
        <taxon>Chytridiomycota</taxon>
        <taxon>Chytridiomycota incertae sedis</taxon>
        <taxon>Chytridiomycetes</taxon>
        <taxon>Synchytriales</taxon>
        <taxon>Synchytriaceae</taxon>
        <taxon>Synchytrium</taxon>
    </lineage>
</organism>
<dbReference type="RefSeq" id="XP_031022156.1">
    <property type="nucleotide sequence ID" value="XM_031171867.1"/>
</dbReference>
<dbReference type="InterPro" id="IPR009880">
    <property type="entry name" value="Glyoxal_oxidase_N"/>
</dbReference>
<dbReference type="InterPro" id="IPR011043">
    <property type="entry name" value="Gal_Oxase/kelch_b-propeller"/>
</dbReference>
<accession>A0A507BTX9</accession>
<dbReference type="InterPro" id="IPR014756">
    <property type="entry name" value="Ig_E-set"/>
</dbReference>
<dbReference type="InterPro" id="IPR015202">
    <property type="entry name" value="GO-like_E_set"/>
</dbReference>
<dbReference type="SUPFAM" id="SSF50965">
    <property type="entry name" value="Galactose oxidase, central domain"/>
    <property type="match status" value="1"/>
</dbReference>
<evidence type="ECO:0008006" key="7">
    <source>
        <dbReference type="Google" id="ProtNLM"/>
    </source>
</evidence>
<gene>
    <name evidence="5" type="ORF">SmJEL517_g05941</name>
</gene>
<comment type="caution">
    <text evidence="5">The sequence shown here is derived from an EMBL/GenBank/DDBJ whole genome shotgun (WGS) entry which is preliminary data.</text>
</comment>
<name>A0A507BTX9_9FUNG</name>
<dbReference type="Pfam" id="PF09118">
    <property type="entry name" value="GO-like_E_set"/>
    <property type="match status" value="1"/>
</dbReference>
<feature type="domain" description="Galactose oxidase-like Early set" evidence="4">
    <location>
        <begin position="491"/>
        <end position="583"/>
    </location>
</feature>
<dbReference type="Gene3D" id="2.130.10.80">
    <property type="entry name" value="Galactose oxidase/kelch, beta-propeller"/>
    <property type="match status" value="1"/>
</dbReference>
<evidence type="ECO:0000313" key="6">
    <source>
        <dbReference type="Proteomes" id="UP000319731"/>
    </source>
</evidence>
<feature type="signal peptide" evidence="2">
    <location>
        <begin position="1"/>
        <end position="22"/>
    </location>
</feature>
<proteinExistence type="predicted"/>
<protein>
    <recommendedName>
        <fullName evidence="7">Galactose oxidase-like Early set domain-containing protein</fullName>
    </recommendedName>
</protein>
<dbReference type="PANTHER" id="PTHR32208:SF21">
    <property type="entry name" value="LOW QUALITY PROTEIN: ALDEHYDE OXIDASE GLOX-LIKE"/>
    <property type="match status" value="1"/>
</dbReference>
<dbReference type="OrthoDB" id="2019572at2759"/>
<dbReference type="Pfam" id="PF07250">
    <property type="entry name" value="Glyoxal_oxid_N"/>
    <property type="match status" value="1"/>
</dbReference>
<keyword evidence="1 2" id="KW-0732">Signal</keyword>
<evidence type="ECO:0000256" key="1">
    <source>
        <dbReference type="ARBA" id="ARBA00022729"/>
    </source>
</evidence>
<dbReference type="GeneID" id="42007164"/>
<dbReference type="SUPFAM" id="SSF81296">
    <property type="entry name" value="E set domains"/>
    <property type="match status" value="1"/>
</dbReference>
<evidence type="ECO:0000256" key="2">
    <source>
        <dbReference type="SAM" id="SignalP"/>
    </source>
</evidence>
<dbReference type="Proteomes" id="UP000319731">
    <property type="component" value="Unassembled WGS sequence"/>
</dbReference>
<evidence type="ECO:0000259" key="4">
    <source>
        <dbReference type="Pfam" id="PF09118"/>
    </source>
</evidence>
<reference evidence="5 6" key="1">
    <citation type="journal article" date="2019" name="Sci. Rep.">
        <title>Comparative genomics of chytrid fungi reveal insights into the obligate biotrophic and pathogenic lifestyle of Synchytrium endobioticum.</title>
        <authorList>
            <person name="van de Vossenberg B.T.L.H."/>
            <person name="Warris S."/>
            <person name="Nguyen H.D.T."/>
            <person name="van Gent-Pelzer M.P.E."/>
            <person name="Joly D.L."/>
            <person name="van de Geest H.C."/>
            <person name="Bonants P.J.M."/>
            <person name="Smith D.S."/>
            <person name="Levesque C.A."/>
            <person name="van der Lee T.A.J."/>
        </authorList>
    </citation>
    <scope>NUCLEOTIDE SEQUENCE [LARGE SCALE GENOMIC DNA]</scope>
    <source>
        <strain evidence="5 6">JEL517</strain>
    </source>
</reference>
<dbReference type="STRING" id="1806994.A0A507BTX9"/>
<dbReference type="CDD" id="cd02851">
    <property type="entry name" value="E_set_GO_C"/>
    <property type="match status" value="1"/>
</dbReference>
<dbReference type="AlphaFoldDB" id="A0A507BTX9"/>
<dbReference type="EMBL" id="QEAO01000066">
    <property type="protein sequence ID" value="TPX30509.1"/>
    <property type="molecule type" value="Genomic_DNA"/>
</dbReference>
<evidence type="ECO:0000313" key="5">
    <source>
        <dbReference type="EMBL" id="TPX30509.1"/>
    </source>
</evidence>
<evidence type="ECO:0000259" key="3">
    <source>
        <dbReference type="Pfam" id="PF07250"/>
    </source>
</evidence>
<dbReference type="InterPro" id="IPR013783">
    <property type="entry name" value="Ig-like_fold"/>
</dbReference>
<keyword evidence="6" id="KW-1185">Reference proteome</keyword>